<dbReference type="Gene3D" id="6.10.140.2150">
    <property type="match status" value="1"/>
</dbReference>
<dbReference type="GO" id="GO:0005789">
    <property type="term" value="C:endoplasmic reticulum membrane"/>
    <property type="evidence" value="ECO:0007669"/>
    <property type="project" value="UniProtKB-SubCell"/>
</dbReference>
<dbReference type="InterPro" id="IPR050477">
    <property type="entry name" value="GrpII_AminoAcid_Decarb"/>
</dbReference>
<dbReference type="InterPro" id="IPR015422">
    <property type="entry name" value="PyrdxlP-dep_Trfase_small"/>
</dbReference>
<reference evidence="18 19" key="1">
    <citation type="submission" date="2014-10" db="EMBL/GenBank/DDBJ databases">
        <title>Draft genome of the hookworm Ancylostoma caninum.</title>
        <authorList>
            <person name="Mitreva M."/>
        </authorList>
    </citation>
    <scope>NUCLEOTIDE SEQUENCE [LARGE SCALE GENOMIC DNA]</scope>
    <source>
        <strain evidence="18 19">Baltimore</strain>
    </source>
</reference>
<sequence>MELATDVVLHVHDKAVKLLQQVNPLLLTSATVVTTYSFLYFWNLHRDDIGIRRRLLRRFFEVVKCVPWVRRKIKDEISKVEESLHKAIHEHDGEHQFLTQIPTEAIRADELIKLVEDYSELEGPRYLEGKVSGAVFNDEKDLEEMRVYEEVFKRFAWSNPLWPKLFPGVRKMEAEVIRMCCTLMHGDEESCGTMSTGGTISILLACLAHRNRALKRGIRFPEMVIPTSAHAAFTKAAEVFRIRAVRVPVDPQTFKVDPKKMKSVITRRTCMASLITSSPYAILRNPFQLVGSAPNFPFGTVDDIVAIGKLGLAYDIPVHVDACLGGFILPFIEDIHPFDFSVPGVCSISADTHKYGLSPKGSSVVLYRNNEYLHNQYFCDADWQGGIYASSTLEGSRSGLNIALCWASLLFQGFEKYTKHSQSVVETTKKIRNGIKSMPELRLQGASDVCIVSWTSDVIDIHRLYDLIGKKGWQLTNLQFPSGIHIMVTLNHTGEGVAEALLADIRRSIDEIKANPNCKLEEAAALYGMAQKIPDRSIVQEFAYTYLDACYSAPKAFL</sequence>
<dbReference type="EMBL" id="JOJR01000030">
    <property type="protein sequence ID" value="RCN49779.1"/>
    <property type="molecule type" value="Genomic_DNA"/>
</dbReference>
<evidence type="ECO:0000256" key="15">
    <source>
        <dbReference type="ARBA" id="ARBA00042568"/>
    </source>
</evidence>
<keyword evidence="11" id="KW-0472">Membrane</keyword>
<evidence type="ECO:0000256" key="11">
    <source>
        <dbReference type="ARBA" id="ARBA00023136"/>
    </source>
</evidence>
<evidence type="ECO:0000256" key="9">
    <source>
        <dbReference type="ARBA" id="ARBA00022989"/>
    </source>
</evidence>
<evidence type="ECO:0000256" key="17">
    <source>
        <dbReference type="RuleBase" id="RU000382"/>
    </source>
</evidence>
<comment type="pathway">
    <text evidence="4">Sphingolipid metabolism.</text>
</comment>
<evidence type="ECO:0000256" key="13">
    <source>
        <dbReference type="ARBA" id="ARBA00038302"/>
    </source>
</evidence>
<keyword evidence="10" id="KW-0443">Lipid metabolism</keyword>
<evidence type="ECO:0000256" key="8">
    <source>
        <dbReference type="ARBA" id="ARBA00022919"/>
    </source>
</evidence>
<dbReference type="InterPro" id="IPR002129">
    <property type="entry name" value="PyrdxlP-dep_de-COase"/>
</dbReference>
<evidence type="ECO:0000256" key="10">
    <source>
        <dbReference type="ARBA" id="ARBA00023098"/>
    </source>
</evidence>
<protein>
    <recommendedName>
        <fullName evidence="14">sphinganine-1-phosphate aldolase</fullName>
        <ecNumber evidence="14">4.1.2.27</ecNumber>
    </recommendedName>
    <alternativeName>
        <fullName evidence="15">Sphingosine-1-phosphate aldolase</fullName>
    </alternativeName>
</protein>
<comment type="caution">
    <text evidence="18">The sequence shown here is derived from an EMBL/GenBank/DDBJ whole genome shotgun (WGS) entry which is preliminary data.</text>
</comment>
<dbReference type="EC" id="4.1.2.27" evidence="14"/>
<evidence type="ECO:0000313" key="18">
    <source>
        <dbReference type="EMBL" id="RCN49779.1"/>
    </source>
</evidence>
<organism evidence="18 19">
    <name type="scientific">Ancylostoma caninum</name>
    <name type="common">Dog hookworm</name>
    <dbReference type="NCBI Taxonomy" id="29170"/>
    <lineage>
        <taxon>Eukaryota</taxon>
        <taxon>Metazoa</taxon>
        <taxon>Ecdysozoa</taxon>
        <taxon>Nematoda</taxon>
        <taxon>Chromadorea</taxon>
        <taxon>Rhabditida</taxon>
        <taxon>Rhabditina</taxon>
        <taxon>Rhabditomorpha</taxon>
        <taxon>Strongyloidea</taxon>
        <taxon>Ancylostomatidae</taxon>
        <taxon>Ancylostomatinae</taxon>
        <taxon>Ancylostoma</taxon>
    </lineage>
</organism>
<comment type="pathway">
    <text evidence="3">Lipid metabolism; sphingolipid metabolism.</text>
</comment>
<keyword evidence="6" id="KW-0256">Endoplasmic reticulum</keyword>
<dbReference type="InterPro" id="IPR015421">
    <property type="entry name" value="PyrdxlP-dep_Trfase_major"/>
</dbReference>
<evidence type="ECO:0000256" key="2">
    <source>
        <dbReference type="ARBA" id="ARBA00004389"/>
    </source>
</evidence>
<keyword evidence="5" id="KW-0812">Transmembrane</keyword>
<keyword evidence="7 16" id="KW-0663">Pyridoxal phosphate</keyword>
<evidence type="ECO:0000256" key="5">
    <source>
        <dbReference type="ARBA" id="ARBA00022692"/>
    </source>
</evidence>
<dbReference type="GO" id="GO:0030149">
    <property type="term" value="P:sphingolipid catabolic process"/>
    <property type="evidence" value="ECO:0007669"/>
    <property type="project" value="TreeGrafter"/>
</dbReference>
<dbReference type="FunFam" id="3.40.640.10:FF:000020">
    <property type="entry name" value="sphingosine-1-phosphate lyase 1"/>
    <property type="match status" value="1"/>
</dbReference>
<dbReference type="Proteomes" id="UP000252519">
    <property type="component" value="Unassembled WGS sequence"/>
</dbReference>
<dbReference type="FunFam" id="6.10.140.2150:FF:000001">
    <property type="entry name" value="Sphingosine-1-phosphate lyase 1"/>
    <property type="match status" value="1"/>
</dbReference>
<dbReference type="Gene3D" id="3.40.640.10">
    <property type="entry name" value="Type I PLP-dependent aspartate aminotransferase-like (Major domain)"/>
    <property type="match status" value="1"/>
</dbReference>
<keyword evidence="9" id="KW-1133">Transmembrane helix</keyword>
<keyword evidence="8" id="KW-0746">Sphingolipid metabolism</keyword>
<comment type="cofactor">
    <cofactor evidence="1 16 17">
        <name>pyridoxal 5'-phosphate</name>
        <dbReference type="ChEBI" id="CHEBI:597326"/>
    </cofactor>
</comment>
<dbReference type="GO" id="GO:0030170">
    <property type="term" value="F:pyridoxal phosphate binding"/>
    <property type="evidence" value="ECO:0007669"/>
    <property type="project" value="InterPro"/>
</dbReference>
<dbReference type="PANTHER" id="PTHR42735">
    <property type="match status" value="1"/>
</dbReference>
<evidence type="ECO:0000313" key="19">
    <source>
        <dbReference type="Proteomes" id="UP000252519"/>
    </source>
</evidence>
<dbReference type="AlphaFoldDB" id="A0A368H2E0"/>
<evidence type="ECO:0000256" key="16">
    <source>
        <dbReference type="PIRSR" id="PIRSR602129-50"/>
    </source>
</evidence>
<keyword evidence="12 17" id="KW-0456">Lyase</keyword>
<dbReference type="InterPro" id="IPR015424">
    <property type="entry name" value="PyrdxlP-dep_Trfase"/>
</dbReference>
<dbReference type="SUPFAM" id="SSF53383">
    <property type="entry name" value="PLP-dependent transferases"/>
    <property type="match status" value="1"/>
</dbReference>
<evidence type="ECO:0000256" key="4">
    <source>
        <dbReference type="ARBA" id="ARBA00004991"/>
    </source>
</evidence>
<dbReference type="STRING" id="29170.A0A368H2E0"/>
<evidence type="ECO:0000256" key="3">
    <source>
        <dbReference type="ARBA" id="ARBA00004760"/>
    </source>
</evidence>
<keyword evidence="19" id="KW-1185">Reference proteome</keyword>
<gene>
    <name evidence="18" type="ORF">ANCCAN_04236</name>
</gene>
<dbReference type="GO" id="GO:0008117">
    <property type="term" value="F:sphinganine-1-phosphate aldolase activity"/>
    <property type="evidence" value="ECO:0007669"/>
    <property type="project" value="UniProtKB-EC"/>
</dbReference>
<evidence type="ECO:0000256" key="14">
    <source>
        <dbReference type="ARBA" id="ARBA00038965"/>
    </source>
</evidence>
<accession>A0A368H2E0</accession>
<evidence type="ECO:0000256" key="12">
    <source>
        <dbReference type="ARBA" id="ARBA00023239"/>
    </source>
</evidence>
<dbReference type="PANTHER" id="PTHR42735:SF15">
    <property type="entry name" value="SPHINGOSINE PHOSPHATE LYASE"/>
    <property type="match status" value="1"/>
</dbReference>
<comment type="similarity">
    <text evidence="13">Belongs to the group II decarboxylase family. Sphingosine-1-phosphate lyase subfamily.</text>
</comment>
<dbReference type="OrthoDB" id="10254570at2759"/>
<dbReference type="GO" id="GO:0019752">
    <property type="term" value="P:carboxylic acid metabolic process"/>
    <property type="evidence" value="ECO:0007669"/>
    <property type="project" value="InterPro"/>
</dbReference>
<evidence type="ECO:0000256" key="6">
    <source>
        <dbReference type="ARBA" id="ARBA00022824"/>
    </source>
</evidence>
<evidence type="ECO:0000256" key="7">
    <source>
        <dbReference type="ARBA" id="ARBA00022898"/>
    </source>
</evidence>
<evidence type="ECO:0000256" key="1">
    <source>
        <dbReference type="ARBA" id="ARBA00001933"/>
    </source>
</evidence>
<dbReference type="Gene3D" id="3.90.1150.10">
    <property type="entry name" value="Aspartate Aminotransferase, domain 1"/>
    <property type="match status" value="1"/>
</dbReference>
<feature type="modified residue" description="N6-(pyridoxal phosphate)lysine" evidence="16">
    <location>
        <position position="354"/>
    </location>
</feature>
<name>A0A368H2E0_ANCCA</name>
<proteinExistence type="inferred from homology"/>
<comment type="subcellular location">
    <subcellularLocation>
        <location evidence="2">Endoplasmic reticulum membrane</location>
        <topology evidence="2">Single-pass membrane protein</topology>
    </subcellularLocation>
</comment>
<dbReference type="Pfam" id="PF00282">
    <property type="entry name" value="Pyridoxal_deC"/>
    <property type="match status" value="1"/>
</dbReference>